<gene>
    <name evidence="2" type="ORF">PAXRUDRAFT_832413</name>
</gene>
<evidence type="ECO:0000313" key="3">
    <source>
        <dbReference type="Proteomes" id="UP000054538"/>
    </source>
</evidence>
<reference evidence="3" key="2">
    <citation type="submission" date="2015-01" db="EMBL/GenBank/DDBJ databases">
        <title>Evolutionary Origins and Diversification of the Mycorrhizal Mutualists.</title>
        <authorList>
            <consortium name="DOE Joint Genome Institute"/>
            <consortium name="Mycorrhizal Genomics Consortium"/>
            <person name="Kohler A."/>
            <person name="Kuo A."/>
            <person name="Nagy L.G."/>
            <person name="Floudas D."/>
            <person name="Copeland A."/>
            <person name="Barry K.W."/>
            <person name="Cichocki N."/>
            <person name="Veneault-Fourrey C."/>
            <person name="LaButti K."/>
            <person name="Lindquist E.A."/>
            <person name="Lipzen A."/>
            <person name="Lundell T."/>
            <person name="Morin E."/>
            <person name="Murat C."/>
            <person name="Riley R."/>
            <person name="Ohm R."/>
            <person name="Sun H."/>
            <person name="Tunlid A."/>
            <person name="Henrissat B."/>
            <person name="Grigoriev I.V."/>
            <person name="Hibbett D.S."/>
            <person name="Martin F."/>
        </authorList>
    </citation>
    <scope>NUCLEOTIDE SEQUENCE [LARGE SCALE GENOMIC DNA]</scope>
    <source>
        <strain evidence="3">Ve08.2h10</strain>
    </source>
</reference>
<protein>
    <submittedName>
        <fullName evidence="2">Uncharacterized protein</fullName>
    </submittedName>
</protein>
<sequence length="58" mass="6219">MARVSFQVHSVRNTASRLLYHALSLGLITGDTAGEPGTKTRSHYPRGLLGHGQGSTRT</sequence>
<dbReference type="EMBL" id="KN825679">
    <property type="protein sequence ID" value="KIK82099.1"/>
    <property type="molecule type" value="Genomic_DNA"/>
</dbReference>
<evidence type="ECO:0000256" key="1">
    <source>
        <dbReference type="SAM" id="MobiDB-lite"/>
    </source>
</evidence>
<keyword evidence="3" id="KW-1185">Reference proteome</keyword>
<feature type="compositionally biased region" description="Gly residues" evidence="1">
    <location>
        <begin position="49"/>
        <end position="58"/>
    </location>
</feature>
<organism evidence="2 3">
    <name type="scientific">Paxillus rubicundulus Ve08.2h10</name>
    <dbReference type="NCBI Taxonomy" id="930991"/>
    <lineage>
        <taxon>Eukaryota</taxon>
        <taxon>Fungi</taxon>
        <taxon>Dikarya</taxon>
        <taxon>Basidiomycota</taxon>
        <taxon>Agaricomycotina</taxon>
        <taxon>Agaricomycetes</taxon>
        <taxon>Agaricomycetidae</taxon>
        <taxon>Boletales</taxon>
        <taxon>Paxilineae</taxon>
        <taxon>Paxillaceae</taxon>
        <taxon>Paxillus</taxon>
    </lineage>
</organism>
<dbReference type="Proteomes" id="UP000054538">
    <property type="component" value="Unassembled WGS sequence"/>
</dbReference>
<dbReference type="HOGENOM" id="CLU_2979798_0_0_1"/>
<evidence type="ECO:0000313" key="2">
    <source>
        <dbReference type="EMBL" id="KIK82099.1"/>
    </source>
</evidence>
<dbReference type="InParanoid" id="A0A0D0DK81"/>
<proteinExistence type="predicted"/>
<reference evidence="2 3" key="1">
    <citation type="submission" date="2014-04" db="EMBL/GenBank/DDBJ databases">
        <authorList>
            <consortium name="DOE Joint Genome Institute"/>
            <person name="Kuo A."/>
            <person name="Kohler A."/>
            <person name="Jargeat P."/>
            <person name="Nagy L.G."/>
            <person name="Floudas D."/>
            <person name="Copeland A."/>
            <person name="Barry K.W."/>
            <person name="Cichocki N."/>
            <person name="Veneault-Fourrey C."/>
            <person name="LaButti K."/>
            <person name="Lindquist E.A."/>
            <person name="Lipzen A."/>
            <person name="Lundell T."/>
            <person name="Morin E."/>
            <person name="Murat C."/>
            <person name="Sun H."/>
            <person name="Tunlid A."/>
            <person name="Henrissat B."/>
            <person name="Grigoriev I.V."/>
            <person name="Hibbett D.S."/>
            <person name="Martin F."/>
            <person name="Nordberg H.P."/>
            <person name="Cantor M.N."/>
            <person name="Hua S.X."/>
        </authorList>
    </citation>
    <scope>NUCLEOTIDE SEQUENCE [LARGE SCALE GENOMIC DNA]</scope>
    <source>
        <strain evidence="2 3">Ve08.2h10</strain>
    </source>
</reference>
<accession>A0A0D0DK81</accession>
<dbReference type="AlphaFoldDB" id="A0A0D0DK81"/>
<feature type="region of interest" description="Disordered" evidence="1">
    <location>
        <begin position="30"/>
        <end position="58"/>
    </location>
</feature>
<name>A0A0D0DK81_9AGAM</name>